<comment type="function">
    <text evidence="7">An essential GTPase that binds both GDP and GTP, with rapid nucleotide exchange. Plays a role in 16S rRNA processing and 30S ribosomal subunit biogenesis and possibly also in cell cycle regulation and energy metabolism.</text>
</comment>
<organism evidence="10">
    <name type="scientific">uncultured Anaerotruncus sp</name>
    <dbReference type="NCBI Taxonomy" id="905011"/>
    <lineage>
        <taxon>Bacteria</taxon>
        <taxon>Bacillati</taxon>
        <taxon>Bacillota</taxon>
        <taxon>Clostridia</taxon>
        <taxon>Eubacteriales</taxon>
        <taxon>Oscillospiraceae</taxon>
        <taxon>Anaerotruncus</taxon>
        <taxon>environmental samples</taxon>
    </lineage>
</organism>
<sequence>MTDTPRPEPMGSRSVFVSIVGRPNVGKSSLLNAILQEKVAIVSDKPQTTRTKITGVLTQNETQMVFIDTPGLHKGKTKLSAHMVKAVGQAIGDVDVSVLVTEPSGPIREAEEQLLADIGASGAPAILCVNKIDTVDNKEQLLARAAQFTQKADFAAVFFISATQRDGVDDLIAALKDYAVESPHFFPDDALTDQPERVIVSEIVREKILRNMFEEIPHGTAVVVEKFKERPGQDLVDIDCTVYCERQSHKGMIIGKQGSMLKKILSQSRQDIEQFLGCRVNLQCWVKVKEDWRNKEGLIKNFGLVEE</sequence>
<reference evidence="10" key="1">
    <citation type="submission" date="2015-09" db="EMBL/GenBank/DDBJ databases">
        <authorList>
            <consortium name="Pathogen Informatics"/>
        </authorList>
    </citation>
    <scope>NUCLEOTIDE SEQUENCE</scope>
    <source>
        <strain evidence="10">2789STDY5834896</strain>
    </source>
</reference>
<dbReference type="NCBIfam" id="TIGR00231">
    <property type="entry name" value="small_GTP"/>
    <property type="match status" value="1"/>
</dbReference>
<dbReference type="PRINTS" id="PR00326">
    <property type="entry name" value="GTP1OBG"/>
</dbReference>
<dbReference type="GO" id="GO:0005525">
    <property type="term" value="F:GTP binding"/>
    <property type="evidence" value="ECO:0007669"/>
    <property type="project" value="UniProtKB-UniRule"/>
</dbReference>
<proteinExistence type="inferred from homology"/>
<gene>
    <name evidence="7 10" type="primary">era</name>
    <name evidence="10" type="ORF">SAMEA3545359_00641</name>
</gene>
<keyword evidence="7" id="KW-0690">Ribosome biogenesis</keyword>
<evidence type="ECO:0000259" key="9">
    <source>
        <dbReference type="PROSITE" id="PS51713"/>
    </source>
</evidence>
<comment type="subcellular location">
    <subcellularLocation>
        <location evidence="7">Cytoplasm</location>
    </subcellularLocation>
    <subcellularLocation>
        <location evidence="7">Cell membrane</location>
        <topology evidence="7">Peripheral membrane protein</topology>
    </subcellularLocation>
</comment>
<dbReference type="InterPro" id="IPR006073">
    <property type="entry name" value="GTP-bd"/>
</dbReference>
<evidence type="ECO:0000256" key="2">
    <source>
        <dbReference type="ARBA" id="ARBA00020484"/>
    </source>
</evidence>
<accession>A0A1C6H250</accession>
<dbReference type="InterPro" id="IPR027417">
    <property type="entry name" value="P-loop_NTPase"/>
</dbReference>
<dbReference type="GO" id="GO:0003924">
    <property type="term" value="F:GTPase activity"/>
    <property type="evidence" value="ECO:0007669"/>
    <property type="project" value="UniProtKB-UniRule"/>
</dbReference>
<dbReference type="AlphaFoldDB" id="A0A1C6H250"/>
<keyword evidence="3 7" id="KW-0547">Nucleotide-binding</keyword>
<evidence type="ECO:0000256" key="7">
    <source>
        <dbReference type="HAMAP-Rule" id="MF_00367"/>
    </source>
</evidence>
<dbReference type="InterPro" id="IPR009019">
    <property type="entry name" value="KH_sf_prok-type"/>
</dbReference>
<evidence type="ECO:0000256" key="8">
    <source>
        <dbReference type="PROSITE-ProRule" id="PRU01050"/>
    </source>
</evidence>
<feature type="domain" description="Era-type G" evidence="9">
    <location>
        <begin position="13"/>
        <end position="181"/>
    </location>
</feature>
<name>A0A1C6H250_9FIRM</name>
<dbReference type="CDD" id="cd04163">
    <property type="entry name" value="Era"/>
    <property type="match status" value="1"/>
</dbReference>
<keyword evidence="5 7" id="KW-0342">GTP-binding</keyword>
<dbReference type="GO" id="GO:0005886">
    <property type="term" value="C:plasma membrane"/>
    <property type="evidence" value="ECO:0007669"/>
    <property type="project" value="UniProtKB-SubCell"/>
</dbReference>
<dbReference type="HAMAP" id="MF_00367">
    <property type="entry name" value="GTPase_Era"/>
    <property type="match status" value="1"/>
</dbReference>
<dbReference type="InterPro" id="IPR004044">
    <property type="entry name" value="KH_dom_type_2"/>
</dbReference>
<feature type="binding site" evidence="7">
    <location>
        <begin position="130"/>
        <end position="133"/>
    </location>
    <ligand>
        <name>GTP</name>
        <dbReference type="ChEBI" id="CHEBI:37565"/>
    </ligand>
</feature>
<keyword evidence="6 7" id="KW-0472">Membrane</keyword>
<comment type="subunit">
    <text evidence="7">Monomer.</text>
</comment>
<dbReference type="CDD" id="cd22534">
    <property type="entry name" value="KH-II_Era"/>
    <property type="match status" value="1"/>
</dbReference>
<dbReference type="PROSITE" id="PS51713">
    <property type="entry name" value="G_ERA"/>
    <property type="match status" value="1"/>
</dbReference>
<keyword evidence="7" id="KW-0699">rRNA-binding</keyword>
<dbReference type="NCBIfam" id="TIGR00436">
    <property type="entry name" value="era"/>
    <property type="match status" value="1"/>
</dbReference>
<dbReference type="Gene3D" id="3.30.300.20">
    <property type="match status" value="1"/>
</dbReference>
<dbReference type="SUPFAM" id="SSF54814">
    <property type="entry name" value="Prokaryotic type KH domain (KH-domain type II)"/>
    <property type="match status" value="1"/>
</dbReference>
<comment type="similarity">
    <text evidence="1 7 8">Belongs to the TRAFAC class TrmE-Era-EngA-EngB-Septin-like GTPase superfamily. Era GTPase family.</text>
</comment>
<protein>
    <recommendedName>
        <fullName evidence="2 7">GTPase Era</fullName>
    </recommendedName>
</protein>
<dbReference type="InterPro" id="IPR005662">
    <property type="entry name" value="GTPase_Era-like"/>
</dbReference>
<dbReference type="GO" id="GO:0005829">
    <property type="term" value="C:cytosol"/>
    <property type="evidence" value="ECO:0007669"/>
    <property type="project" value="TreeGrafter"/>
</dbReference>
<dbReference type="NCBIfam" id="NF000908">
    <property type="entry name" value="PRK00089.1"/>
    <property type="match status" value="1"/>
</dbReference>
<dbReference type="SUPFAM" id="SSF52540">
    <property type="entry name" value="P-loop containing nucleoside triphosphate hydrolases"/>
    <property type="match status" value="1"/>
</dbReference>
<keyword evidence="7" id="KW-0963">Cytoplasm</keyword>
<keyword evidence="4 7" id="KW-0694">RNA-binding</keyword>
<dbReference type="PANTHER" id="PTHR42698">
    <property type="entry name" value="GTPASE ERA"/>
    <property type="match status" value="1"/>
</dbReference>
<dbReference type="EMBL" id="FMHG01000001">
    <property type="protein sequence ID" value="SCJ51518.1"/>
    <property type="molecule type" value="Genomic_DNA"/>
</dbReference>
<feature type="region of interest" description="G5" evidence="8">
    <location>
        <begin position="160"/>
        <end position="162"/>
    </location>
</feature>
<evidence type="ECO:0000313" key="10">
    <source>
        <dbReference type="EMBL" id="SCJ51518.1"/>
    </source>
</evidence>
<feature type="binding site" evidence="7">
    <location>
        <begin position="21"/>
        <end position="28"/>
    </location>
    <ligand>
        <name>GTP</name>
        <dbReference type="ChEBI" id="CHEBI:37565"/>
    </ligand>
</feature>
<dbReference type="GO" id="GO:0043024">
    <property type="term" value="F:ribosomal small subunit binding"/>
    <property type="evidence" value="ECO:0007669"/>
    <property type="project" value="TreeGrafter"/>
</dbReference>
<dbReference type="InterPro" id="IPR015946">
    <property type="entry name" value="KH_dom-like_a/b"/>
</dbReference>
<feature type="region of interest" description="G3" evidence="8">
    <location>
        <begin position="68"/>
        <end position="71"/>
    </location>
</feature>
<evidence type="ECO:0000256" key="1">
    <source>
        <dbReference type="ARBA" id="ARBA00007921"/>
    </source>
</evidence>
<dbReference type="PANTHER" id="PTHR42698:SF1">
    <property type="entry name" value="GTPASE ERA, MITOCHONDRIAL"/>
    <property type="match status" value="1"/>
</dbReference>
<dbReference type="Pfam" id="PF07650">
    <property type="entry name" value="KH_2"/>
    <property type="match status" value="1"/>
</dbReference>
<evidence type="ECO:0000256" key="6">
    <source>
        <dbReference type="ARBA" id="ARBA00023136"/>
    </source>
</evidence>
<feature type="region of interest" description="G1" evidence="8">
    <location>
        <begin position="21"/>
        <end position="28"/>
    </location>
</feature>
<feature type="region of interest" description="G2" evidence="8">
    <location>
        <begin position="47"/>
        <end position="51"/>
    </location>
</feature>
<dbReference type="Gene3D" id="3.40.50.300">
    <property type="entry name" value="P-loop containing nucleotide triphosphate hydrolases"/>
    <property type="match status" value="1"/>
</dbReference>
<evidence type="ECO:0000256" key="3">
    <source>
        <dbReference type="ARBA" id="ARBA00022741"/>
    </source>
</evidence>
<dbReference type="GO" id="GO:0070181">
    <property type="term" value="F:small ribosomal subunit rRNA binding"/>
    <property type="evidence" value="ECO:0007669"/>
    <property type="project" value="UniProtKB-UniRule"/>
</dbReference>
<keyword evidence="7" id="KW-1003">Cell membrane</keyword>
<dbReference type="InterPro" id="IPR030388">
    <property type="entry name" value="G_ERA_dom"/>
</dbReference>
<evidence type="ECO:0000256" key="4">
    <source>
        <dbReference type="ARBA" id="ARBA00022884"/>
    </source>
</evidence>
<feature type="binding site" evidence="7">
    <location>
        <begin position="68"/>
        <end position="72"/>
    </location>
    <ligand>
        <name>GTP</name>
        <dbReference type="ChEBI" id="CHEBI:37565"/>
    </ligand>
</feature>
<feature type="region of interest" description="G4" evidence="8">
    <location>
        <begin position="130"/>
        <end position="133"/>
    </location>
</feature>
<dbReference type="InterPro" id="IPR005225">
    <property type="entry name" value="Small_GTP-bd"/>
</dbReference>
<dbReference type="GO" id="GO:0000028">
    <property type="term" value="P:ribosomal small subunit assembly"/>
    <property type="evidence" value="ECO:0007669"/>
    <property type="project" value="TreeGrafter"/>
</dbReference>
<evidence type="ECO:0000256" key="5">
    <source>
        <dbReference type="ARBA" id="ARBA00023134"/>
    </source>
</evidence>
<dbReference type="Pfam" id="PF01926">
    <property type="entry name" value="MMR_HSR1"/>
    <property type="match status" value="1"/>
</dbReference>